<gene>
    <name evidence="1" type="ORF">KM842_05415</name>
</gene>
<accession>A0ACD1E6T8</accession>
<keyword evidence="1" id="KW-0328">Glycosyltransferase</keyword>
<organism evidence="1 2">
    <name type="scientific">Curtobacterium aetherium</name>
    <dbReference type="NCBI Taxonomy" id="2841594"/>
    <lineage>
        <taxon>Bacteria</taxon>
        <taxon>Bacillati</taxon>
        <taxon>Actinomycetota</taxon>
        <taxon>Actinomycetes</taxon>
        <taxon>Micrococcales</taxon>
        <taxon>Microbacteriaceae</taxon>
        <taxon>Curtobacterium</taxon>
    </lineage>
</organism>
<evidence type="ECO:0000313" key="1">
    <source>
        <dbReference type="EMBL" id="QWS34586.1"/>
    </source>
</evidence>
<proteinExistence type="predicted"/>
<keyword evidence="2" id="KW-1185">Reference proteome</keyword>
<sequence>MQIAMVSEHASPLATLGGVDAGGQNVHVAALSAALADRGHTVTVYTRRDDATLPTRVPLRQGVDVVHVDAGPAEHVPKDDLLPYMGTFAQVLASEWITDRPDVVHGHFWMSGHATIDAVGQVQARIGGPRIPVVQTFHALGVVKRRHQGSADTSPAEREWLEPAVGRGADQVVATCSDEAFELKSLGVPLRSISVVPCGVDVELFRPDGAVEERGRTFRVLTASRLVQRKGVGTTIAAVAQLVQAGRDVELVVVGGAGTAGADLPDDPEYQRLDALARELGIRDHVSFRGQLAQEQMGEVYRSADVVVCAPWYEPFGIVPLEAMACGVPVVASRVGGLIDTVVEDATGLHVEPRDEDGLAVALGALLDDPERRAAYGAAGRRRAESRYTWRKVATDTERVYERLVAGGRFHTPRPAPGRTTTAPVATTASGARTTDTVRPAEGAMADATLPITERNAR</sequence>
<dbReference type="Proteomes" id="UP000681794">
    <property type="component" value="Chromosome"/>
</dbReference>
<dbReference type="EMBL" id="CP076544">
    <property type="protein sequence ID" value="QWS34586.1"/>
    <property type="molecule type" value="Genomic_DNA"/>
</dbReference>
<reference evidence="1" key="1">
    <citation type="submission" date="2021-06" db="EMBL/GenBank/DDBJ databases">
        <authorList>
            <person name="Ellington A.J."/>
            <person name="Bryan N.C."/>
            <person name="Christner B.C."/>
            <person name="Reisch C.R."/>
        </authorList>
    </citation>
    <scope>NUCLEOTIDE SEQUENCE</scope>
    <source>
        <strain evidence="1">L6-1</strain>
    </source>
</reference>
<name>A0ACD1E6T8_9MICO</name>
<protein>
    <submittedName>
        <fullName evidence="1">Glycosyltransferase</fullName>
        <ecNumber evidence="1">2.4.-.-</ecNumber>
    </submittedName>
</protein>
<dbReference type="EC" id="2.4.-.-" evidence="1"/>
<keyword evidence="1" id="KW-0808">Transferase</keyword>
<evidence type="ECO:0000313" key="2">
    <source>
        <dbReference type="Proteomes" id="UP000681794"/>
    </source>
</evidence>